<dbReference type="PROSITE" id="PS51257">
    <property type="entry name" value="PROKAR_LIPOPROTEIN"/>
    <property type="match status" value="1"/>
</dbReference>
<protein>
    <submittedName>
        <fullName evidence="2">Uncharacterized protein</fullName>
    </submittedName>
</protein>
<dbReference type="EMBL" id="CP099490">
    <property type="protein sequence ID" value="USQ76211.1"/>
    <property type="molecule type" value="Genomic_DNA"/>
</dbReference>
<feature type="signal peptide" evidence="1">
    <location>
        <begin position="1"/>
        <end position="37"/>
    </location>
</feature>
<reference evidence="2" key="1">
    <citation type="submission" date="2022-06" db="EMBL/GenBank/DDBJ databases">
        <title>Ornithinimicrobium JY.X270.</title>
        <authorList>
            <person name="Huang Y."/>
        </authorList>
    </citation>
    <scope>NUCLEOTIDE SEQUENCE</scope>
    <source>
        <strain evidence="2">JY.X270</strain>
    </source>
</reference>
<sequence>MDQLTRQVSVPARAARLAACSLLGAALVVGLSACSDAGDLQIVNEGPGGFTVLTGDENVTIETEAEAGVVILDYGCTPGDVTVRFAAGHEVVLAGPVCPDTAIVVGDGTARLRPAGE</sequence>
<keyword evidence="1" id="KW-0732">Signal</keyword>
<evidence type="ECO:0000256" key="1">
    <source>
        <dbReference type="SAM" id="SignalP"/>
    </source>
</evidence>
<accession>A0ABY4YHG1</accession>
<evidence type="ECO:0000313" key="2">
    <source>
        <dbReference type="EMBL" id="USQ76211.1"/>
    </source>
</evidence>
<dbReference type="RefSeq" id="WP_252620906.1">
    <property type="nucleotide sequence ID" value="NZ_CP099490.1"/>
</dbReference>
<proteinExistence type="predicted"/>
<feature type="chain" id="PRO_5046329208" evidence="1">
    <location>
        <begin position="38"/>
        <end position="117"/>
    </location>
</feature>
<name>A0ABY4YHG1_9MICO</name>
<evidence type="ECO:0000313" key="3">
    <source>
        <dbReference type="Proteomes" id="UP001056535"/>
    </source>
</evidence>
<dbReference type="Proteomes" id="UP001056535">
    <property type="component" value="Chromosome"/>
</dbReference>
<gene>
    <name evidence="2" type="ORF">NF557_16735</name>
</gene>
<keyword evidence="3" id="KW-1185">Reference proteome</keyword>
<organism evidence="2 3">
    <name type="scientific">Ornithinimicrobium cryptoxanthini</name>
    <dbReference type="NCBI Taxonomy" id="2934161"/>
    <lineage>
        <taxon>Bacteria</taxon>
        <taxon>Bacillati</taxon>
        <taxon>Actinomycetota</taxon>
        <taxon>Actinomycetes</taxon>
        <taxon>Micrococcales</taxon>
        <taxon>Ornithinimicrobiaceae</taxon>
        <taxon>Ornithinimicrobium</taxon>
    </lineage>
</organism>